<organism evidence="1 2">
    <name type="scientific">Rhododendron williamsianum</name>
    <dbReference type="NCBI Taxonomy" id="262921"/>
    <lineage>
        <taxon>Eukaryota</taxon>
        <taxon>Viridiplantae</taxon>
        <taxon>Streptophyta</taxon>
        <taxon>Embryophyta</taxon>
        <taxon>Tracheophyta</taxon>
        <taxon>Spermatophyta</taxon>
        <taxon>Magnoliopsida</taxon>
        <taxon>eudicotyledons</taxon>
        <taxon>Gunneridae</taxon>
        <taxon>Pentapetalae</taxon>
        <taxon>asterids</taxon>
        <taxon>Ericales</taxon>
        <taxon>Ericaceae</taxon>
        <taxon>Ericoideae</taxon>
        <taxon>Rhodoreae</taxon>
        <taxon>Rhododendron</taxon>
    </lineage>
</organism>
<dbReference type="InterPro" id="IPR057196">
    <property type="entry name" value="DUF7874"/>
</dbReference>
<keyword evidence="2" id="KW-1185">Reference proteome</keyword>
<sequence length="103" mass="11107">MGQSLMKFAPGSEENKAKEIGPIIESCYDTYFSGTDTKILQDVVMEAGVSGIGAKDLILYIFGVPVTALFIKQRIIPGALPNEIFIPVITSATVFVLAKLNKI</sequence>
<dbReference type="EMBL" id="QEFC01000224">
    <property type="protein sequence ID" value="KAE9465842.1"/>
    <property type="molecule type" value="Genomic_DNA"/>
</dbReference>
<name>A0A6A4M919_9ERIC</name>
<evidence type="ECO:0000313" key="1">
    <source>
        <dbReference type="EMBL" id="KAE9465842.1"/>
    </source>
</evidence>
<gene>
    <name evidence="1" type="ORF">C3L33_02244</name>
</gene>
<feature type="non-terminal residue" evidence="1">
    <location>
        <position position="1"/>
    </location>
</feature>
<protein>
    <submittedName>
        <fullName evidence="1">Uncharacterized protein</fullName>
    </submittedName>
</protein>
<dbReference type="Proteomes" id="UP000428333">
    <property type="component" value="Linkage Group LG02"/>
</dbReference>
<dbReference type="PANTHER" id="PTHR37216">
    <property type="entry name" value="EXPRESSED PROTEIN"/>
    <property type="match status" value="1"/>
</dbReference>
<dbReference type="OrthoDB" id="785636at2759"/>
<reference evidence="1 2" key="1">
    <citation type="journal article" date="2019" name="Genome Biol. Evol.">
        <title>The Rhododendron genome and chromosomal organization provide insight into shared whole-genome duplications across the heath family (Ericaceae).</title>
        <authorList>
            <person name="Soza V.L."/>
            <person name="Lindsley D."/>
            <person name="Waalkes A."/>
            <person name="Ramage E."/>
            <person name="Patwardhan R.P."/>
            <person name="Burton J.N."/>
            <person name="Adey A."/>
            <person name="Kumar A."/>
            <person name="Qiu R."/>
            <person name="Shendure J."/>
            <person name="Hall B."/>
        </authorList>
    </citation>
    <scope>NUCLEOTIDE SEQUENCE [LARGE SCALE GENOMIC DNA]</scope>
    <source>
        <strain evidence="1">RSF 1966-606</strain>
    </source>
</reference>
<proteinExistence type="predicted"/>
<accession>A0A6A4M919</accession>
<dbReference type="PANTHER" id="PTHR37216:SF1">
    <property type="entry name" value="EXPRESSED PROTEIN"/>
    <property type="match status" value="1"/>
</dbReference>
<dbReference type="AlphaFoldDB" id="A0A6A4M919"/>
<dbReference type="Pfam" id="PF25284">
    <property type="entry name" value="DUF7874"/>
    <property type="match status" value="1"/>
</dbReference>
<evidence type="ECO:0000313" key="2">
    <source>
        <dbReference type="Proteomes" id="UP000428333"/>
    </source>
</evidence>
<comment type="caution">
    <text evidence="1">The sequence shown here is derived from an EMBL/GenBank/DDBJ whole genome shotgun (WGS) entry which is preliminary data.</text>
</comment>